<dbReference type="SUPFAM" id="SSF48371">
    <property type="entry name" value="ARM repeat"/>
    <property type="match status" value="1"/>
</dbReference>
<feature type="region of interest" description="Disordered" evidence="2">
    <location>
        <begin position="244"/>
        <end position="272"/>
    </location>
</feature>
<dbReference type="OrthoDB" id="19232at2759"/>
<name>A0A151Z6Q8_TIELA</name>
<dbReference type="Proteomes" id="UP000076078">
    <property type="component" value="Unassembled WGS sequence"/>
</dbReference>
<dbReference type="PANTHER" id="PTHR12444">
    <property type="entry name" value="PROTEIN EFR3 HOMOLOG CMP44E"/>
    <property type="match status" value="1"/>
</dbReference>
<dbReference type="InParanoid" id="A0A151Z6Q8"/>
<dbReference type="GO" id="GO:0005886">
    <property type="term" value="C:plasma membrane"/>
    <property type="evidence" value="ECO:0007669"/>
    <property type="project" value="TreeGrafter"/>
</dbReference>
<sequence length="932" mass="105454">MKMVKNIFPSKNNPEIQKGNIKDLIYFCNTAPEQLQYIGPYLYKKAKKNIKKKRYNYVKACIFIVSELVVRMRNILIFPPAITLMELLLNQSSLPELQIEATKTFSQYVSVQNDTSQFPSEIKHFIKSFVDMSKNNSKDDIQRRQIRSEGLKGISAYVSLLNLTDELDSFISNNTLIQQTTQNNQNTNTATTNNNNSHHHLHHLHSNSNFNNTNNNANNQSSSNPNNTDNIIFILLENMQYNDSIQSQQQQQQQQQIRNQNGEEGDDSSLPADVRGQALESLKDLSRRVENVTVGTLINSICNYLDIQQKWSQTQFSSECLKAVAESIKPQHYSILLTKYLNHLESPHPTSVIIQIVQSCISVVKPDVTVHLIITSLLKVLVRSIEVSNRPPSDVDEQVKLQSSIIDTLSDIAKKIKTSRSKIEMMNHIMNFLRDVQASYTTKSTPNNQIHGMNVIILDLVQCILQVASTMNDIQPPKLLNDLTMKLLDLSNNDLTSPESRIYIQKILQTFMLPGGKSFEQLIAGQLPLVVGNDGVDEYLQDNSSLIRDQVFSSFCKSTNQPNNIIALFKTLVILLFRGKNKEILNSVPKLFLLQSKTTTLPFRLSRSINAAITSYFLMVSKIYKDTNTLELYINGVVEKRNQFNQSCRYISFDQNSGLVIKNNKNKYNSEKKHDQEHTNGTEDLSVEPSHIAEILSNINSLTSEFPDIRSHLLSNKFSQSSMSGKDLQFSQDESTVDTSIPRLTNSTITESQGSSGIPMNRSNTIPVLAKSISSDSSPSSASMKPNSPVDSNNTSVTFDSFKRFTSEPLSDQINTVRDGGHPANNQRSLNGLILSKDLSYQYVTQKCEEVQIINQEYQQLLTILEFTEQTRQNHLKQQLLMKQQHEAESNHNQFHNINSISNTNTILNNDINPSELSQSCTLKIQLLNILE</sequence>
<dbReference type="GO" id="GO:0072659">
    <property type="term" value="P:protein localization to plasma membrane"/>
    <property type="evidence" value="ECO:0007669"/>
    <property type="project" value="TreeGrafter"/>
</dbReference>
<evidence type="ECO:0000256" key="1">
    <source>
        <dbReference type="ARBA" id="ARBA00010216"/>
    </source>
</evidence>
<feature type="region of interest" description="Disordered" evidence="2">
    <location>
        <begin position="185"/>
        <end position="228"/>
    </location>
</feature>
<dbReference type="PANTHER" id="PTHR12444:SF8">
    <property type="entry name" value="PROTEIN EFR3 HOMOLOG CMP44E"/>
    <property type="match status" value="1"/>
</dbReference>
<dbReference type="EMBL" id="LODT01000039">
    <property type="protein sequence ID" value="KYQ89642.1"/>
    <property type="molecule type" value="Genomic_DNA"/>
</dbReference>
<dbReference type="Gene3D" id="1.25.10.10">
    <property type="entry name" value="Leucine-rich Repeat Variant"/>
    <property type="match status" value="1"/>
</dbReference>
<dbReference type="STRING" id="361077.A0A151Z6Q8"/>
<accession>A0A151Z6Q8</accession>
<evidence type="ECO:0000256" key="2">
    <source>
        <dbReference type="SAM" id="MobiDB-lite"/>
    </source>
</evidence>
<evidence type="ECO:0000313" key="3">
    <source>
        <dbReference type="EMBL" id="KYQ89642.1"/>
    </source>
</evidence>
<dbReference type="InterPro" id="IPR051851">
    <property type="entry name" value="EFR3_Homologs"/>
</dbReference>
<dbReference type="InterPro" id="IPR011989">
    <property type="entry name" value="ARM-like"/>
</dbReference>
<feature type="region of interest" description="Disordered" evidence="2">
    <location>
        <begin position="771"/>
        <end position="796"/>
    </location>
</feature>
<feature type="compositionally biased region" description="Low complexity" evidence="2">
    <location>
        <begin position="185"/>
        <end position="196"/>
    </location>
</feature>
<dbReference type="Pfam" id="PF21052">
    <property type="entry name" value="EFR3_ARM"/>
    <property type="match status" value="1"/>
</dbReference>
<dbReference type="AlphaFoldDB" id="A0A151Z6Q8"/>
<comment type="similarity">
    <text evidence="1">Belongs to the EFR3 family.</text>
</comment>
<proteinExistence type="inferred from homology"/>
<feature type="compositionally biased region" description="Low complexity" evidence="2">
    <location>
        <begin position="772"/>
        <end position="789"/>
    </location>
</feature>
<protein>
    <recommendedName>
        <fullName evidence="5">Armadillo-like helical domain-containing protein</fullName>
    </recommendedName>
</protein>
<reference evidence="3 4" key="1">
    <citation type="submission" date="2015-12" db="EMBL/GenBank/DDBJ databases">
        <title>Dictyostelia acquired genes for synthesis and detection of signals that induce cell-type specialization by lateral gene transfer from prokaryotes.</title>
        <authorList>
            <person name="Gloeckner G."/>
            <person name="Schaap P."/>
        </authorList>
    </citation>
    <scope>NUCLEOTIDE SEQUENCE [LARGE SCALE GENOMIC DNA]</scope>
    <source>
        <strain evidence="3 4">TK</strain>
    </source>
</reference>
<dbReference type="InterPro" id="IPR016024">
    <property type="entry name" value="ARM-type_fold"/>
</dbReference>
<dbReference type="InterPro" id="IPR049152">
    <property type="entry name" value="EFR3-like_ARM"/>
</dbReference>
<dbReference type="FunCoup" id="A0A151Z6Q8">
    <property type="interactions" value="70"/>
</dbReference>
<keyword evidence="4" id="KW-1185">Reference proteome</keyword>
<comment type="caution">
    <text evidence="3">The sequence shown here is derived from an EMBL/GenBank/DDBJ whole genome shotgun (WGS) entry which is preliminary data.</text>
</comment>
<evidence type="ECO:0008006" key="5">
    <source>
        <dbReference type="Google" id="ProtNLM"/>
    </source>
</evidence>
<organism evidence="3 4">
    <name type="scientific">Tieghemostelium lacteum</name>
    <name type="common">Slime mold</name>
    <name type="synonym">Dictyostelium lacteum</name>
    <dbReference type="NCBI Taxonomy" id="361077"/>
    <lineage>
        <taxon>Eukaryota</taxon>
        <taxon>Amoebozoa</taxon>
        <taxon>Evosea</taxon>
        <taxon>Eumycetozoa</taxon>
        <taxon>Dictyostelia</taxon>
        <taxon>Dictyosteliales</taxon>
        <taxon>Raperosteliaceae</taxon>
        <taxon>Tieghemostelium</taxon>
    </lineage>
</organism>
<dbReference type="OMA" id="VGTKYQT"/>
<gene>
    <name evidence="3" type="ORF">DLAC_09608</name>
</gene>
<feature type="compositionally biased region" description="Low complexity" evidence="2">
    <location>
        <begin position="206"/>
        <end position="228"/>
    </location>
</feature>
<feature type="compositionally biased region" description="Low complexity" evidence="2">
    <location>
        <begin position="244"/>
        <end position="257"/>
    </location>
</feature>
<evidence type="ECO:0000313" key="4">
    <source>
        <dbReference type="Proteomes" id="UP000076078"/>
    </source>
</evidence>